<proteinExistence type="predicted"/>
<dbReference type="CDD" id="cd09917">
    <property type="entry name" value="F-box_SF"/>
    <property type="match status" value="1"/>
</dbReference>
<dbReference type="EMBL" id="CAMAPF010000121">
    <property type="protein sequence ID" value="CAH9103434.1"/>
    <property type="molecule type" value="Genomic_DNA"/>
</dbReference>
<dbReference type="PANTHER" id="PTHR35546:SF128">
    <property type="entry name" value="F-BOX ASSOCIATED DOMAIN-CONTAINING PROTEIN"/>
    <property type="match status" value="1"/>
</dbReference>
<dbReference type="Proteomes" id="UP001152523">
    <property type="component" value="Unassembled WGS sequence"/>
</dbReference>
<evidence type="ECO:0000313" key="2">
    <source>
        <dbReference type="EMBL" id="CAH9103434.1"/>
    </source>
</evidence>
<organism evidence="2 3">
    <name type="scientific">Cuscuta epithymum</name>
    <dbReference type="NCBI Taxonomy" id="186058"/>
    <lineage>
        <taxon>Eukaryota</taxon>
        <taxon>Viridiplantae</taxon>
        <taxon>Streptophyta</taxon>
        <taxon>Embryophyta</taxon>
        <taxon>Tracheophyta</taxon>
        <taxon>Spermatophyta</taxon>
        <taxon>Magnoliopsida</taxon>
        <taxon>eudicotyledons</taxon>
        <taxon>Gunneridae</taxon>
        <taxon>Pentapetalae</taxon>
        <taxon>asterids</taxon>
        <taxon>lamiids</taxon>
        <taxon>Solanales</taxon>
        <taxon>Convolvulaceae</taxon>
        <taxon>Cuscuteae</taxon>
        <taxon>Cuscuta</taxon>
        <taxon>Cuscuta subgen. Cuscuta</taxon>
    </lineage>
</organism>
<feature type="domain" description="F-box protein At3g26010-like beta-propeller" evidence="1">
    <location>
        <begin position="152"/>
        <end position="414"/>
    </location>
</feature>
<evidence type="ECO:0000313" key="3">
    <source>
        <dbReference type="Proteomes" id="UP001152523"/>
    </source>
</evidence>
<evidence type="ECO:0000259" key="1">
    <source>
        <dbReference type="Pfam" id="PF24750"/>
    </source>
</evidence>
<dbReference type="InterPro" id="IPR036047">
    <property type="entry name" value="F-box-like_dom_sf"/>
</dbReference>
<sequence>METRSKRRRAVNPGAGEAMIDANPECPKWLREGGYEDVLMEILARLPNSRSAISAGLVCPLWHSIISQQQQFIPRFLGLREQKKKEQPYSIIFRIVDNFFVADEYYQPICKLFSEESAVLHGGRKEETGTSCQRYPPLRRGSIRPRPAPNMVIRASCSDLLLLSQGSRNNGVKPNSFYLCNPVTKQWFHLPRVNFDGYLLGFAVVRMPQPPAHNGCGSYEYKVAFIHFPDLGRDEDDDADTWDFRMSIYCSKTRQWSVNSWFRYPVPISREPRFFISPITCNGTIYWFNCDKVPDKVIACDLVNKPYSTAIINLPEGSVPGGWGVVSIELGVVMGELRIFNVFHPFLVDQQQPQHLVVVKVWELNLRTNAWTLVHDTHFNDRPPSNGIQVEEDENKFKIRTVAFHPHDGDTVFLVCGCDVFQYHISQGVYEKVDELCGVFRYRNSWGSVYKKVDDVLHPVPPNVLLTSFTLLHSVWPTTMFFSPSE</sequence>
<dbReference type="PANTHER" id="PTHR35546">
    <property type="entry name" value="F-BOX PROTEIN INTERACTION DOMAIN PROTEIN-RELATED"/>
    <property type="match status" value="1"/>
</dbReference>
<dbReference type="InterPro" id="IPR055290">
    <property type="entry name" value="At3g26010-like"/>
</dbReference>
<gene>
    <name evidence="2" type="ORF">CEPIT_LOCUS16432</name>
</gene>
<dbReference type="InterPro" id="IPR056592">
    <property type="entry name" value="Beta-prop_At3g26010-like"/>
</dbReference>
<reference evidence="2" key="1">
    <citation type="submission" date="2022-07" db="EMBL/GenBank/DDBJ databases">
        <authorList>
            <person name="Macas J."/>
            <person name="Novak P."/>
            <person name="Neumann P."/>
        </authorList>
    </citation>
    <scope>NUCLEOTIDE SEQUENCE</scope>
</reference>
<dbReference type="AlphaFoldDB" id="A0AAV0DKJ3"/>
<accession>A0AAV0DKJ3</accession>
<dbReference type="Pfam" id="PF24750">
    <property type="entry name" value="b-prop_At3g26010-like"/>
    <property type="match status" value="1"/>
</dbReference>
<protein>
    <recommendedName>
        <fullName evidence="1">F-box protein At3g26010-like beta-propeller domain-containing protein</fullName>
    </recommendedName>
</protein>
<keyword evidence="3" id="KW-1185">Reference proteome</keyword>
<name>A0AAV0DKJ3_9ASTE</name>
<dbReference type="SUPFAM" id="SSF81383">
    <property type="entry name" value="F-box domain"/>
    <property type="match status" value="1"/>
</dbReference>
<comment type="caution">
    <text evidence="2">The sequence shown here is derived from an EMBL/GenBank/DDBJ whole genome shotgun (WGS) entry which is preliminary data.</text>
</comment>